<evidence type="ECO:0000259" key="1">
    <source>
        <dbReference type="Pfam" id="PF03446"/>
    </source>
</evidence>
<dbReference type="InterPro" id="IPR051265">
    <property type="entry name" value="HIBADH-related_NP60_sf"/>
</dbReference>
<dbReference type="SUPFAM" id="SSF51735">
    <property type="entry name" value="NAD(P)-binding Rossmann-fold domains"/>
    <property type="match status" value="1"/>
</dbReference>
<dbReference type="KEGG" id="nah:F5544_29635"/>
<feature type="domain" description="3-hydroxyisobutyrate dehydrogenase-like NAD-binding" evidence="2">
    <location>
        <begin position="228"/>
        <end position="341"/>
    </location>
</feature>
<feature type="domain" description="6-phosphogluconate dehydrogenase NADP-binding" evidence="1">
    <location>
        <begin position="62"/>
        <end position="221"/>
    </location>
</feature>
<name>A0A6G9YKN7_9NOCA</name>
<organism evidence="3 4">
    <name type="scientific">Nocardia arthritidis</name>
    <dbReference type="NCBI Taxonomy" id="228602"/>
    <lineage>
        <taxon>Bacteria</taxon>
        <taxon>Bacillati</taxon>
        <taxon>Actinomycetota</taxon>
        <taxon>Actinomycetes</taxon>
        <taxon>Mycobacteriales</taxon>
        <taxon>Nocardiaceae</taxon>
        <taxon>Nocardia</taxon>
    </lineage>
</organism>
<evidence type="ECO:0000313" key="4">
    <source>
        <dbReference type="Proteomes" id="UP000503540"/>
    </source>
</evidence>
<accession>A0A6G9YKN7</accession>
<protein>
    <submittedName>
        <fullName evidence="3">NAD-binding protein</fullName>
    </submittedName>
</protein>
<dbReference type="GO" id="GO:0051287">
    <property type="term" value="F:NAD binding"/>
    <property type="evidence" value="ECO:0007669"/>
    <property type="project" value="InterPro"/>
</dbReference>
<dbReference type="Pfam" id="PF03446">
    <property type="entry name" value="NAD_binding_2"/>
    <property type="match status" value="1"/>
</dbReference>
<dbReference type="InterPro" id="IPR008927">
    <property type="entry name" value="6-PGluconate_DH-like_C_sf"/>
</dbReference>
<dbReference type="GO" id="GO:0050661">
    <property type="term" value="F:NADP binding"/>
    <property type="evidence" value="ECO:0007669"/>
    <property type="project" value="InterPro"/>
</dbReference>
<dbReference type="Gene3D" id="1.10.1040.10">
    <property type="entry name" value="N-(1-d-carboxylethyl)-l-norvaline Dehydrogenase, domain 2"/>
    <property type="match status" value="1"/>
</dbReference>
<dbReference type="Proteomes" id="UP000503540">
    <property type="component" value="Chromosome"/>
</dbReference>
<dbReference type="Gene3D" id="3.40.50.720">
    <property type="entry name" value="NAD(P)-binding Rossmann-like Domain"/>
    <property type="match status" value="1"/>
</dbReference>
<dbReference type="InterPro" id="IPR013328">
    <property type="entry name" value="6PGD_dom2"/>
</dbReference>
<sequence length="374" mass="39289">MKAEPPDQISGVGRENIGRFGNYWIRAGEYASPACGCWCAIEESAPHPTTPRSFMDAINETTVGWIGTGRMGAAMVMRLAGDGLPVTVWNRTRAKAEPLAARGCTVAHGIAELRGLDLVFTMVSTPADLEQVLLGPDGLLAAPPPVPRVVVDCSTVSVQSSAAIRAACAERGVAYLAAPVSGNPKVVAAGELTIAVSGPREVYERVAPLLRRIGKSATYVGEGDVARLVKICHNLFLGVVTQSLAEVTVLAEKGGVSRAAFLAFLNDSVLGSAFTRYKTPAFVNLDYTPTFTPVLLRKDFDLGLGAAHDLDVPMPVAAATAQLVQAAVSSGRVDEDFAILLDLQARSSGLRIESENVAVDDGLGTPKPADTQHD</sequence>
<dbReference type="InterPro" id="IPR036291">
    <property type="entry name" value="NAD(P)-bd_dom_sf"/>
</dbReference>
<dbReference type="PANTHER" id="PTHR43580:SF2">
    <property type="entry name" value="CYTOKINE-LIKE NUCLEAR FACTOR N-PAC"/>
    <property type="match status" value="1"/>
</dbReference>
<dbReference type="PANTHER" id="PTHR43580">
    <property type="entry name" value="OXIDOREDUCTASE GLYR1-RELATED"/>
    <property type="match status" value="1"/>
</dbReference>
<dbReference type="Pfam" id="PF14833">
    <property type="entry name" value="NAD_binding_11"/>
    <property type="match status" value="1"/>
</dbReference>
<dbReference type="InterPro" id="IPR029154">
    <property type="entry name" value="HIBADH-like_NADP-bd"/>
</dbReference>
<gene>
    <name evidence="3" type="ORF">F5544_29635</name>
</gene>
<dbReference type="SUPFAM" id="SSF48179">
    <property type="entry name" value="6-phosphogluconate dehydrogenase C-terminal domain-like"/>
    <property type="match status" value="1"/>
</dbReference>
<evidence type="ECO:0000313" key="3">
    <source>
        <dbReference type="EMBL" id="QIS13772.1"/>
    </source>
</evidence>
<proteinExistence type="predicted"/>
<dbReference type="AlphaFoldDB" id="A0A6G9YKN7"/>
<keyword evidence="4" id="KW-1185">Reference proteome</keyword>
<evidence type="ECO:0000259" key="2">
    <source>
        <dbReference type="Pfam" id="PF14833"/>
    </source>
</evidence>
<dbReference type="EMBL" id="CP046172">
    <property type="protein sequence ID" value="QIS13772.1"/>
    <property type="molecule type" value="Genomic_DNA"/>
</dbReference>
<reference evidence="3 4" key="1">
    <citation type="journal article" date="2019" name="ACS Chem. Biol.">
        <title>Identification and Mobilization of a Cryptic Antibiotic Biosynthesis Gene Locus from a Human-Pathogenic Nocardia Isolate.</title>
        <authorList>
            <person name="Herisse M."/>
            <person name="Ishida K."/>
            <person name="Porter J.L."/>
            <person name="Howden B."/>
            <person name="Hertweck C."/>
            <person name="Stinear T.P."/>
            <person name="Pidot S.J."/>
        </authorList>
    </citation>
    <scope>NUCLEOTIDE SEQUENCE [LARGE SCALE GENOMIC DNA]</scope>
    <source>
        <strain evidence="3 4">AUSMDU00012717</strain>
    </source>
</reference>
<dbReference type="InterPro" id="IPR006115">
    <property type="entry name" value="6PGDH_NADP-bd"/>
</dbReference>